<dbReference type="AlphaFoldDB" id="A0A6L2PAF1"/>
<gene>
    <name evidence="1" type="ORF">Tci_065652</name>
</gene>
<accession>A0A6L2PAF1</accession>
<reference evidence="1" key="1">
    <citation type="journal article" date="2019" name="Sci. Rep.">
        <title>Draft genome of Tanacetum cinerariifolium, the natural source of mosquito coil.</title>
        <authorList>
            <person name="Yamashiro T."/>
            <person name="Shiraishi A."/>
            <person name="Satake H."/>
            <person name="Nakayama K."/>
        </authorList>
    </citation>
    <scope>NUCLEOTIDE SEQUENCE</scope>
</reference>
<sequence length="183" mass="20915">MLLGGYCEYWKAGLVVEDSNHNSRRSIEDFVSFREMITSQLLYLRGSSYETLFVLSSSNRSKQSELKRSKDPQYSLVFTVMNGNPSRVNIKQLCGRGSNTLSWKPVKEDQSIALQPHSSGVKIQDLMLNQQSHIQDESLFYQSLLQSLMYKLFLKGTLSTRLTINEIMSNKMLREIVSKLSSS</sequence>
<organism evidence="1">
    <name type="scientific">Tanacetum cinerariifolium</name>
    <name type="common">Dalmatian daisy</name>
    <name type="synonym">Chrysanthemum cinerariifolium</name>
    <dbReference type="NCBI Taxonomy" id="118510"/>
    <lineage>
        <taxon>Eukaryota</taxon>
        <taxon>Viridiplantae</taxon>
        <taxon>Streptophyta</taxon>
        <taxon>Embryophyta</taxon>
        <taxon>Tracheophyta</taxon>
        <taxon>Spermatophyta</taxon>
        <taxon>Magnoliopsida</taxon>
        <taxon>eudicotyledons</taxon>
        <taxon>Gunneridae</taxon>
        <taxon>Pentapetalae</taxon>
        <taxon>asterids</taxon>
        <taxon>campanulids</taxon>
        <taxon>Asterales</taxon>
        <taxon>Asteraceae</taxon>
        <taxon>Asteroideae</taxon>
        <taxon>Anthemideae</taxon>
        <taxon>Anthemidinae</taxon>
        <taxon>Tanacetum</taxon>
    </lineage>
</organism>
<name>A0A6L2PAF1_TANCI</name>
<evidence type="ECO:0000313" key="1">
    <source>
        <dbReference type="EMBL" id="GEU93674.1"/>
    </source>
</evidence>
<comment type="caution">
    <text evidence="1">The sequence shown here is derived from an EMBL/GenBank/DDBJ whole genome shotgun (WGS) entry which is preliminary data.</text>
</comment>
<proteinExistence type="predicted"/>
<dbReference type="EMBL" id="BKCJ010010906">
    <property type="protein sequence ID" value="GEU93674.1"/>
    <property type="molecule type" value="Genomic_DNA"/>
</dbReference>
<protein>
    <submittedName>
        <fullName evidence="1">Uncharacterized protein</fullName>
    </submittedName>
</protein>